<reference evidence="3 5" key="1">
    <citation type="submission" date="2014-03" db="EMBL/GenBank/DDBJ databases">
        <authorList>
            <person name="Casaregola S."/>
        </authorList>
    </citation>
    <scope>NUCLEOTIDE SEQUENCE [LARGE SCALE GENOMIC DNA]</scope>
    <source>
        <strain evidence="3 5">CLIB 918</strain>
    </source>
</reference>
<feature type="compositionally biased region" description="Basic and acidic residues" evidence="1">
    <location>
        <begin position="1"/>
        <end position="11"/>
    </location>
</feature>
<keyword evidence="5" id="KW-1185">Reference proteome</keyword>
<dbReference type="EMBL" id="CCBN010000012">
    <property type="protein sequence ID" value="CDO55669.1"/>
    <property type="molecule type" value="Genomic_DNA"/>
</dbReference>
<feature type="compositionally biased region" description="Acidic residues" evidence="1">
    <location>
        <begin position="80"/>
        <end position="89"/>
    </location>
</feature>
<name>A0A0J9XFI6_GEOCN</name>
<dbReference type="SMART" id="SM00160">
    <property type="entry name" value="RanBD"/>
    <property type="match status" value="1"/>
</dbReference>
<dbReference type="PROSITE" id="PS50196">
    <property type="entry name" value="RANBD1"/>
    <property type="match status" value="1"/>
</dbReference>
<dbReference type="Proteomes" id="UP000242525">
    <property type="component" value="Unassembled WGS sequence"/>
</dbReference>
<dbReference type="GO" id="GO:0005643">
    <property type="term" value="C:nuclear pore"/>
    <property type="evidence" value="ECO:0007669"/>
    <property type="project" value="TreeGrafter"/>
</dbReference>
<gene>
    <name evidence="3" type="ORF">BN980_GECA12s00615g</name>
    <name evidence="4" type="ORF">DV451_002509</name>
</gene>
<sequence length="234" mass="25867">MSATDKVKETVETVSKAASDATETATKAASDAAETVTKTATEATEAVKSSVFGSGSTTGANPFAMFGSKPKTEEKKTETEEKDEDEAPESPDVQFEPLVHLEKVEVKTNEEEEEVLYKIRAKLFRYDAEAKEWKERGTGDVRFLKHKDSGKVRLVMRRDKTLKICANHYILSDSVLKPNVGSDRSWVYNVTADISEGAPEAQTLAIRFGNADNANAFKEKFEEAAELNKKAFEK</sequence>
<dbReference type="SUPFAM" id="SSF50729">
    <property type="entry name" value="PH domain-like"/>
    <property type="match status" value="1"/>
</dbReference>
<proteinExistence type="predicted"/>
<dbReference type="FunFam" id="2.30.29.30:FF:000312">
    <property type="entry name" value="Ran binding protein 1"/>
    <property type="match status" value="1"/>
</dbReference>
<dbReference type="InterPro" id="IPR011993">
    <property type="entry name" value="PH-like_dom_sf"/>
</dbReference>
<feature type="domain" description="RanBD1" evidence="2">
    <location>
        <begin position="94"/>
        <end position="230"/>
    </location>
</feature>
<comment type="caution">
    <text evidence="3">The sequence shown here is derived from an EMBL/GenBank/DDBJ whole genome shotgun (WGS) entry which is preliminary data.</text>
</comment>
<dbReference type="STRING" id="1173061.A0A0J9XFI6"/>
<dbReference type="CDD" id="cd13179">
    <property type="entry name" value="RanBD_RanBP1"/>
    <property type="match status" value="1"/>
</dbReference>
<dbReference type="Pfam" id="PF00638">
    <property type="entry name" value="Ran_BP1"/>
    <property type="match status" value="1"/>
</dbReference>
<dbReference type="GO" id="GO:0005737">
    <property type="term" value="C:cytoplasm"/>
    <property type="evidence" value="ECO:0007669"/>
    <property type="project" value="TreeGrafter"/>
</dbReference>
<dbReference type="InterPro" id="IPR000156">
    <property type="entry name" value="Ran_bind_dom"/>
</dbReference>
<dbReference type="GO" id="GO:0005096">
    <property type="term" value="F:GTPase activator activity"/>
    <property type="evidence" value="ECO:0007669"/>
    <property type="project" value="TreeGrafter"/>
</dbReference>
<evidence type="ECO:0000256" key="1">
    <source>
        <dbReference type="SAM" id="MobiDB-lite"/>
    </source>
</evidence>
<evidence type="ECO:0000313" key="3">
    <source>
        <dbReference type="EMBL" id="CDO55669.1"/>
    </source>
</evidence>
<dbReference type="Proteomes" id="UP000750522">
    <property type="component" value="Unassembled WGS sequence"/>
</dbReference>
<dbReference type="Gene3D" id="2.30.29.30">
    <property type="entry name" value="Pleckstrin-homology domain (PH domain)/Phosphotyrosine-binding domain (PTB)"/>
    <property type="match status" value="1"/>
</dbReference>
<reference evidence="4" key="2">
    <citation type="journal article" date="2020" name="Front. Microbiol.">
        <title>Phenotypic and Genetic Characterization of the Cheese Ripening Yeast Geotrichum candidum.</title>
        <authorList>
            <person name="Perkins V."/>
            <person name="Vignola S."/>
            <person name="Lessard M.H."/>
            <person name="Plante P.L."/>
            <person name="Corbeil J."/>
            <person name="Dugat-Bony E."/>
            <person name="Frenette M."/>
            <person name="Labrie S."/>
        </authorList>
    </citation>
    <scope>NUCLEOTIDE SEQUENCE</scope>
    <source>
        <strain evidence="4">LMA-70</strain>
    </source>
</reference>
<dbReference type="InterPro" id="IPR045255">
    <property type="entry name" value="RanBP1-like"/>
</dbReference>
<evidence type="ECO:0000313" key="5">
    <source>
        <dbReference type="Proteomes" id="UP000242525"/>
    </source>
</evidence>
<dbReference type="PANTHER" id="PTHR23138">
    <property type="entry name" value="RAN BINDING PROTEIN"/>
    <property type="match status" value="1"/>
</dbReference>
<dbReference type="InterPro" id="IPR045256">
    <property type="entry name" value="RanBP1_RanBD"/>
</dbReference>
<dbReference type="EMBL" id="QQZK01000045">
    <property type="protein sequence ID" value="KAF5100624.1"/>
    <property type="molecule type" value="Genomic_DNA"/>
</dbReference>
<feature type="region of interest" description="Disordered" evidence="1">
    <location>
        <begin position="1"/>
        <end position="95"/>
    </location>
</feature>
<feature type="compositionally biased region" description="Low complexity" evidence="1">
    <location>
        <begin position="32"/>
        <end position="48"/>
    </location>
</feature>
<organism evidence="3 5">
    <name type="scientific">Geotrichum candidum</name>
    <name type="common">Oospora lactis</name>
    <name type="synonym">Dipodascus geotrichum</name>
    <dbReference type="NCBI Taxonomy" id="1173061"/>
    <lineage>
        <taxon>Eukaryota</taxon>
        <taxon>Fungi</taxon>
        <taxon>Dikarya</taxon>
        <taxon>Ascomycota</taxon>
        <taxon>Saccharomycotina</taxon>
        <taxon>Dipodascomycetes</taxon>
        <taxon>Dipodascales</taxon>
        <taxon>Dipodascaceae</taxon>
        <taxon>Geotrichum</taxon>
    </lineage>
</organism>
<dbReference type="PANTHER" id="PTHR23138:SF87">
    <property type="entry name" value="E3 SUMO-PROTEIN LIGASE RANBP2"/>
    <property type="match status" value="1"/>
</dbReference>
<feature type="compositionally biased region" description="Polar residues" evidence="1">
    <location>
        <begin position="51"/>
        <end position="60"/>
    </location>
</feature>
<accession>A0A0J9XFI6</accession>
<dbReference type="OrthoDB" id="2357150at2759"/>
<evidence type="ECO:0000259" key="2">
    <source>
        <dbReference type="PROSITE" id="PS50196"/>
    </source>
</evidence>
<evidence type="ECO:0000313" key="4">
    <source>
        <dbReference type="EMBL" id="KAF5100624.1"/>
    </source>
</evidence>
<feature type="compositionally biased region" description="Basic and acidic residues" evidence="1">
    <location>
        <begin position="70"/>
        <end position="79"/>
    </location>
</feature>
<dbReference type="GO" id="GO:0006913">
    <property type="term" value="P:nucleocytoplasmic transport"/>
    <property type="evidence" value="ECO:0007669"/>
    <property type="project" value="InterPro"/>
</dbReference>
<protein>
    <submittedName>
        <fullName evidence="3">Similar to Saccharomyces cerevisiae YDR002W YRB1 Ran GTPase binding protein</fullName>
    </submittedName>
</protein>
<dbReference type="AlphaFoldDB" id="A0A0J9XFI6"/>
<reference evidence="4" key="3">
    <citation type="submission" date="2020-01" db="EMBL/GenBank/DDBJ databases">
        <authorList>
            <person name="Perkins V."/>
            <person name="Lessard M.-H."/>
            <person name="Dugat-Bony E."/>
            <person name="Frenette M."/>
            <person name="Labrie S."/>
        </authorList>
    </citation>
    <scope>NUCLEOTIDE SEQUENCE</scope>
    <source>
        <strain evidence="4">LMA-70</strain>
    </source>
</reference>